<evidence type="ECO:0000256" key="3">
    <source>
        <dbReference type="ARBA" id="ARBA00022736"/>
    </source>
</evidence>
<dbReference type="GO" id="GO:0016052">
    <property type="term" value="P:carbohydrate catabolic process"/>
    <property type="evidence" value="ECO:0007669"/>
    <property type="project" value="UniProtKB-ARBA"/>
</dbReference>
<evidence type="ECO:0000256" key="2">
    <source>
        <dbReference type="ARBA" id="ARBA00022679"/>
    </source>
</evidence>
<dbReference type="GO" id="GO:0044281">
    <property type="term" value="P:small molecule metabolic process"/>
    <property type="evidence" value="ECO:0007669"/>
    <property type="project" value="UniProtKB-ARBA"/>
</dbReference>
<comment type="similarity">
    <text evidence="7">Belongs to the carbohydrate kinase PfkB family. LacC subfamily.</text>
</comment>
<dbReference type="STRING" id="449659.IV66_GL001963"/>
<dbReference type="EMBL" id="JQCN01000045">
    <property type="protein sequence ID" value="KRN98630.1"/>
    <property type="molecule type" value="Genomic_DNA"/>
</dbReference>
<dbReference type="AlphaFoldDB" id="A0A0R2LF53"/>
<dbReference type="Proteomes" id="UP000051886">
    <property type="component" value="Unassembled WGS sequence"/>
</dbReference>
<evidence type="ECO:0000256" key="5">
    <source>
        <dbReference type="ARBA" id="ARBA00022777"/>
    </source>
</evidence>
<dbReference type="PANTHER" id="PTHR46566">
    <property type="entry name" value="1-PHOSPHOFRUCTOKINASE-RELATED"/>
    <property type="match status" value="1"/>
</dbReference>
<evidence type="ECO:0000259" key="8">
    <source>
        <dbReference type="Pfam" id="PF00294"/>
    </source>
</evidence>
<dbReference type="Gene3D" id="3.40.1190.20">
    <property type="match status" value="1"/>
</dbReference>
<protein>
    <recommendedName>
        <fullName evidence="7">Tagatose-6-phosphate kinase</fullName>
        <ecNumber evidence="7">2.7.1.144</ecNumber>
    </recommendedName>
</protein>
<evidence type="ECO:0000256" key="6">
    <source>
        <dbReference type="ARBA" id="ARBA00022840"/>
    </source>
</evidence>
<comment type="pathway">
    <text evidence="7">Carbohydrate metabolism; D-tagatose 6-phosphate degradation; D-glyceraldehyde 3-phosphate and glycerone phosphate from D-tagatose 6-phosphate: step 1/2.</text>
</comment>
<proteinExistence type="inferred from homology"/>
<sequence length="315" mass="33776">MSNKILAITMNPSVDISYPLDHLKIDTVNRVSSVTKTAGGKGLNVARVIHQLNEPVSTSGVLGGTIGDYISKQLNEVGLQEEFLHIPQESRNCIAILHDDGQQTEVLEAGPTLTAQQQTEFMQHFADLLNKVSLVTISGSLPQGFTTDLYAQMIEAAAKQNVKVILDSSGDSLLSGISGKNKPLLIKPNQEEIAQLVGRKLAGLSDLQTALLTEDIFTDLEWVVVSLGKDGALAKAGQEIYRVSIPKINAVNPVGSGDSTVAGLAVGINRKESIPDVLKTAMTTGMLNTMEKETGHIDPALFDEYFAKVSVEKLN</sequence>
<evidence type="ECO:0000256" key="7">
    <source>
        <dbReference type="PIRNR" id="PIRNR000535"/>
    </source>
</evidence>
<organism evidence="9 10">
    <name type="scientific">Ligilactobacillus pobuzihii</name>
    <dbReference type="NCBI Taxonomy" id="449659"/>
    <lineage>
        <taxon>Bacteria</taxon>
        <taxon>Bacillati</taxon>
        <taxon>Bacillota</taxon>
        <taxon>Bacilli</taxon>
        <taxon>Lactobacillales</taxon>
        <taxon>Lactobacillaceae</taxon>
        <taxon>Ligilactobacillus</taxon>
    </lineage>
</organism>
<dbReference type="PROSITE" id="PS00584">
    <property type="entry name" value="PFKB_KINASES_2"/>
    <property type="match status" value="1"/>
</dbReference>
<dbReference type="InterPro" id="IPR002173">
    <property type="entry name" value="Carboh/pur_kinase_PfkB_CS"/>
</dbReference>
<dbReference type="UniPathway" id="UPA00704">
    <property type="reaction ID" value="UER00715"/>
</dbReference>
<comment type="caution">
    <text evidence="9">The sequence shown here is derived from an EMBL/GenBank/DDBJ whole genome shotgun (WGS) entry which is preliminary data.</text>
</comment>
<dbReference type="GO" id="GO:0005829">
    <property type="term" value="C:cytosol"/>
    <property type="evidence" value="ECO:0007669"/>
    <property type="project" value="TreeGrafter"/>
</dbReference>
<dbReference type="PATRIC" id="fig|449659.4.peg.2012"/>
<comment type="similarity">
    <text evidence="1">Belongs to the carbohydrate kinase pfkB family.</text>
</comment>
<accession>A0A0R2LF53</accession>
<evidence type="ECO:0000313" key="10">
    <source>
        <dbReference type="Proteomes" id="UP000051886"/>
    </source>
</evidence>
<dbReference type="Pfam" id="PF00294">
    <property type="entry name" value="PfkB"/>
    <property type="match status" value="1"/>
</dbReference>
<gene>
    <name evidence="9" type="ORF">IV66_GL001963</name>
</gene>
<dbReference type="OrthoDB" id="9801219at2"/>
<dbReference type="GO" id="GO:0005988">
    <property type="term" value="P:lactose metabolic process"/>
    <property type="evidence" value="ECO:0007669"/>
    <property type="project" value="UniProtKB-KW"/>
</dbReference>
<dbReference type="InterPro" id="IPR017583">
    <property type="entry name" value="Tagatose/fructose_Pkinase"/>
</dbReference>
<reference evidence="9 10" key="1">
    <citation type="journal article" date="2015" name="Genome Announc.">
        <title>Expanding the biotechnology potential of lactobacilli through comparative genomics of 213 strains and associated genera.</title>
        <authorList>
            <person name="Sun Z."/>
            <person name="Harris H.M."/>
            <person name="McCann A."/>
            <person name="Guo C."/>
            <person name="Argimon S."/>
            <person name="Zhang W."/>
            <person name="Yang X."/>
            <person name="Jeffery I.B."/>
            <person name="Cooney J.C."/>
            <person name="Kagawa T.F."/>
            <person name="Liu W."/>
            <person name="Song Y."/>
            <person name="Salvetti E."/>
            <person name="Wrobel A."/>
            <person name="Rasinkangas P."/>
            <person name="Parkhill J."/>
            <person name="Rea M.C."/>
            <person name="O'Sullivan O."/>
            <person name="Ritari J."/>
            <person name="Douillard F.P."/>
            <person name="Paul Ross R."/>
            <person name="Yang R."/>
            <person name="Briner A.E."/>
            <person name="Felis G.E."/>
            <person name="de Vos W.M."/>
            <person name="Barrangou R."/>
            <person name="Klaenhammer T.R."/>
            <person name="Caufield P.W."/>
            <person name="Cui Y."/>
            <person name="Zhang H."/>
            <person name="O'Toole P.W."/>
        </authorList>
    </citation>
    <scope>NUCLEOTIDE SEQUENCE [LARGE SCALE GENOMIC DNA]</scope>
    <source>
        <strain evidence="9 10">NBRC 103219</strain>
    </source>
</reference>
<evidence type="ECO:0000256" key="1">
    <source>
        <dbReference type="ARBA" id="ARBA00005380"/>
    </source>
</evidence>
<keyword evidence="10" id="KW-1185">Reference proteome</keyword>
<keyword evidence="3 7" id="KW-0423">Lactose metabolism</keyword>
<dbReference type="SUPFAM" id="SSF53613">
    <property type="entry name" value="Ribokinase-like"/>
    <property type="match status" value="1"/>
</dbReference>
<evidence type="ECO:0000256" key="4">
    <source>
        <dbReference type="ARBA" id="ARBA00022741"/>
    </source>
</evidence>
<dbReference type="FunFam" id="3.40.1190.20:FF:000001">
    <property type="entry name" value="Phosphofructokinase"/>
    <property type="match status" value="1"/>
</dbReference>
<dbReference type="InterPro" id="IPR011611">
    <property type="entry name" value="PfkB_dom"/>
</dbReference>
<dbReference type="PANTHER" id="PTHR46566:SF5">
    <property type="entry name" value="1-PHOSPHOFRUCTOKINASE"/>
    <property type="match status" value="1"/>
</dbReference>
<dbReference type="GO" id="GO:0005524">
    <property type="term" value="F:ATP binding"/>
    <property type="evidence" value="ECO:0007669"/>
    <property type="project" value="UniProtKB-KW"/>
</dbReference>
<dbReference type="InterPro" id="IPR029056">
    <property type="entry name" value="Ribokinase-like"/>
</dbReference>
<dbReference type="GO" id="GO:2001059">
    <property type="term" value="P:D-tagatose 6-phosphate catabolic process"/>
    <property type="evidence" value="ECO:0007669"/>
    <property type="project" value="UniProtKB-UniPathway"/>
</dbReference>
<keyword evidence="2 7" id="KW-0808">Transferase</keyword>
<evidence type="ECO:0000313" key="9">
    <source>
        <dbReference type="EMBL" id="KRN98630.1"/>
    </source>
</evidence>
<keyword evidence="6 7" id="KW-0067">ATP-binding</keyword>
<dbReference type="EC" id="2.7.1.144" evidence="7"/>
<name>A0A0R2LF53_9LACO</name>
<dbReference type="NCBIfam" id="TIGR03168">
    <property type="entry name" value="1-PFK"/>
    <property type="match status" value="1"/>
</dbReference>
<dbReference type="CDD" id="cd01164">
    <property type="entry name" value="FruK_PfkB_like"/>
    <property type="match status" value="1"/>
</dbReference>
<comment type="catalytic activity">
    <reaction evidence="7">
        <text>D-tagatofuranose 6-phosphate + ATP = D-tagatofuranose 1,6-bisphosphate + ADP + H(+)</text>
        <dbReference type="Rhea" id="RHEA:12420"/>
        <dbReference type="ChEBI" id="CHEBI:15378"/>
        <dbReference type="ChEBI" id="CHEBI:30616"/>
        <dbReference type="ChEBI" id="CHEBI:58694"/>
        <dbReference type="ChEBI" id="CHEBI:58695"/>
        <dbReference type="ChEBI" id="CHEBI:456216"/>
        <dbReference type="EC" id="2.7.1.144"/>
    </reaction>
</comment>
<keyword evidence="4 7" id="KW-0547">Nucleotide-binding</keyword>
<dbReference type="PIRSF" id="PIRSF000535">
    <property type="entry name" value="1PFK/6PFK/LacC"/>
    <property type="match status" value="1"/>
</dbReference>
<dbReference type="RefSeq" id="WP_017867667.1">
    <property type="nucleotide sequence ID" value="NZ_BJYB01000004.1"/>
</dbReference>
<feature type="domain" description="Carbohydrate kinase PfkB" evidence="8">
    <location>
        <begin position="11"/>
        <end position="296"/>
    </location>
</feature>
<dbReference type="GO" id="GO:0008443">
    <property type="term" value="F:phosphofructokinase activity"/>
    <property type="evidence" value="ECO:0007669"/>
    <property type="project" value="TreeGrafter"/>
</dbReference>
<keyword evidence="5 9" id="KW-0418">Kinase</keyword>
<dbReference type="GO" id="GO:0009024">
    <property type="term" value="F:tagatose-6-phosphate kinase activity"/>
    <property type="evidence" value="ECO:0007669"/>
    <property type="project" value="UniProtKB-EC"/>
</dbReference>